<accession>A0A380TTG3</accession>
<dbReference type="FunFam" id="3.40.50.720:FF:000006">
    <property type="entry name" value="Bifunctional protein FolD"/>
    <property type="match status" value="1"/>
</dbReference>
<feature type="binding site" evidence="13">
    <location>
        <position position="232"/>
    </location>
    <ligand>
        <name>NADP(+)</name>
        <dbReference type="ChEBI" id="CHEBI:58349"/>
    </ligand>
</feature>
<evidence type="ECO:0000256" key="3">
    <source>
        <dbReference type="ARBA" id="ARBA00022563"/>
    </source>
</evidence>
<dbReference type="Gene3D" id="3.40.50.720">
    <property type="entry name" value="NAD(P)-binding Rossmann-like Domain"/>
    <property type="match status" value="1"/>
</dbReference>
<keyword evidence="10 13" id="KW-0486">Methionine biosynthesis</keyword>
<dbReference type="UniPathway" id="UPA00193"/>
<dbReference type="CDD" id="cd01080">
    <property type="entry name" value="NAD_bind_m-THF_DH_Cyclohyd"/>
    <property type="match status" value="1"/>
</dbReference>
<comment type="subunit">
    <text evidence="2 13">Homodimer.</text>
</comment>
<evidence type="ECO:0000256" key="2">
    <source>
        <dbReference type="ARBA" id="ARBA00011738"/>
    </source>
</evidence>
<dbReference type="PROSITE" id="PS00767">
    <property type="entry name" value="THF_DHG_CYH_2"/>
    <property type="match status" value="1"/>
</dbReference>
<feature type="binding site" evidence="13">
    <location>
        <begin position="166"/>
        <end position="168"/>
    </location>
    <ligand>
        <name>NADP(+)</name>
        <dbReference type="ChEBI" id="CHEBI:58349"/>
    </ligand>
</feature>
<dbReference type="GO" id="GO:0004477">
    <property type="term" value="F:methenyltetrahydrofolate cyclohydrolase activity"/>
    <property type="evidence" value="ECO:0007669"/>
    <property type="project" value="UniProtKB-UniRule"/>
</dbReference>
<keyword evidence="9 13" id="KW-0368">Histidine biosynthesis</keyword>
<dbReference type="FunFam" id="3.40.50.10860:FF:000001">
    <property type="entry name" value="Bifunctional protein FolD"/>
    <property type="match status" value="1"/>
</dbReference>
<evidence type="ECO:0000256" key="10">
    <source>
        <dbReference type="ARBA" id="ARBA00023167"/>
    </source>
</evidence>
<evidence type="ECO:0000256" key="11">
    <source>
        <dbReference type="ARBA" id="ARBA00023268"/>
    </source>
</evidence>
<evidence type="ECO:0000313" key="16">
    <source>
        <dbReference type="EMBL" id="SUT90867.1"/>
    </source>
</evidence>
<dbReference type="InterPro" id="IPR020630">
    <property type="entry name" value="THF_DH/CycHdrlase_cat_dom"/>
</dbReference>
<sequence>MTAHIISGTAVAKQVKANIAEQIQAYTAQGKRKPGLAVILVGMDPASQVYVNSKRKSCAEIGIESKSYDLPAETGEAELLAIIEQLNHDDSVDGILVQLPLPKQIDATKVTEAIVPHKDVDGFHPYNVGRLCQKIPTLRSCTPYGVMKLLESTGVNLAGLHAVVVGASNIVGRPMAMELLLAGCTVTVTHSRTKDLAYHVSQADIVVAGVGKPNFVKGEWIKPGAIVIDVGINRVEGKLIGDVEYSAAEAKASFITPVPGGVGPMTVAMLMQNTLQAYQVHLQAV</sequence>
<dbReference type="Pfam" id="PF00763">
    <property type="entry name" value="THF_DHG_CYH"/>
    <property type="match status" value="1"/>
</dbReference>
<reference evidence="16 17" key="1">
    <citation type="submission" date="2018-06" db="EMBL/GenBank/DDBJ databases">
        <authorList>
            <consortium name="Pathogen Informatics"/>
            <person name="Doyle S."/>
        </authorList>
    </citation>
    <scope>NUCLEOTIDE SEQUENCE [LARGE SCALE GENOMIC DNA]</scope>
    <source>
        <strain evidence="16 17">NCTC4191</strain>
    </source>
</reference>
<evidence type="ECO:0000259" key="14">
    <source>
        <dbReference type="Pfam" id="PF00763"/>
    </source>
</evidence>
<keyword evidence="3 13" id="KW-0554">One-carbon metabolism</keyword>
<comment type="catalytic activity">
    <reaction evidence="12 13">
        <text>(6R)-5,10-methenyltetrahydrofolate + H2O = (6R)-10-formyltetrahydrofolate + H(+)</text>
        <dbReference type="Rhea" id="RHEA:23700"/>
        <dbReference type="ChEBI" id="CHEBI:15377"/>
        <dbReference type="ChEBI" id="CHEBI:15378"/>
        <dbReference type="ChEBI" id="CHEBI:57455"/>
        <dbReference type="ChEBI" id="CHEBI:195366"/>
        <dbReference type="EC" id="3.5.4.9"/>
    </reaction>
</comment>
<dbReference type="EC" id="1.5.1.5" evidence="13"/>
<keyword evidence="4 13" id="KW-0028">Amino-acid biosynthesis</keyword>
<comment type="function">
    <text evidence="13">Catalyzes the oxidation of 5,10-methylenetetrahydrofolate to 5,10-methenyltetrahydrofolate and then the hydrolysis of 5,10-methenyltetrahydrofolate to 10-formyltetrahydrofolate.</text>
</comment>
<dbReference type="InterPro" id="IPR020867">
    <property type="entry name" value="THF_DH/CycHdrlase_CS"/>
</dbReference>
<evidence type="ECO:0000259" key="15">
    <source>
        <dbReference type="Pfam" id="PF02882"/>
    </source>
</evidence>
<keyword evidence="8 13" id="KW-0560">Oxidoreductase</keyword>
<gene>
    <name evidence="13 16" type="primary">folD</name>
    <name evidence="16" type="ORF">NCTC4191_00395</name>
</gene>
<dbReference type="InterPro" id="IPR000672">
    <property type="entry name" value="THF_DH/CycHdrlase"/>
</dbReference>
<dbReference type="Pfam" id="PF02882">
    <property type="entry name" value="THF_DHG_CYH_C"/>
    <property type="match status" value="1"/>
</dbReference>
<evidence type="ECO:0000313" key="17">
    <source>
        <dbReference type="Proteomes" id="UP000254253"/>
    </source>
</evidence>
<evidence type="ECO:0000256" key="5">
    <source>
        <dbReference type="ARBA" id="ARBA00022755"/>
    </source>
</evidence>
<proteinExistence type="inferred from homology"/>
<organism evidence="16 17">
    <name type="scientific">Actinobacillus lignieresii</name>
    <dbReference type="NCBI Taxonomy" id="720"/>
    <lineage>
        <taxon>Bacteria</taxon>
        <taxon>Pseudomonadati</taxon>
        <taxon>Pseudomonadota</taxon>
        <taxon>Gammaproteobacteria</taxon>
        <taxon>Pasteurellales</taxon>
        <taxon>Pasteurellaceae</taxon>
        <taxon>Actinobacillus</taxon>
    </lineage>
</organism>
<evidence type="ECO:0000256" key="13">
    <source>
        <dbReference type="HAMAP-Rule" id="MF_01576"/>
    </source>
</evidence>
<dbReference type="PROSITE" id="PS00766">
    <property type="entry name" value="THF_DHG_CYH_1"/>
    <property type="match status" value="1"/>
</dbReference>
<dbReference type="InterPro" id="IPR036291">
    <property type="entry name" value="NAD(P)-bd_dom_sf"/>
</dbReference>
<dbReference type="PANTHER" id="PTHR48099">
    <property type="entry name" value="C-1-TETRAHYDROFOLATE SYNTHASE, CYTOPLASMIC-RELATED"/>
    <property type="match status" value="1"/>
</dbReference>
<dbReference type="GO" id="GO:0035999">
    <property type="term" value="P:tetrahydrofolate interconversion"/>
    <property type="evidence" value="ECO:0007669"/>
    <property type="project" value="UniProtKB-UniRule"/>
</dbReference>
<evidence type="ECO:0000256" key="8">
    <source>
        <dbReference type="ARBA" id="ARBA00023002"/>
    </source>
</evidence>
<comment type="caution">
    <text evidence="13">Lacks conserved residue(s) required for the propagation of feature annotation.</text>
</comment>
<dbReference type="NCBIfam" id="NF010783">
    <property type="entry name" value="PRK14186.1"/>
    <property type="match status" value="1"/>
</dbReference>
<evidence type="ECO:0000256" key="9">
    <source>
        <dbReference type="ARBA" id="ARBA00023102"/>
    </source>
</evidence>
<evidence type="ECO:0000256" key="1">
    <source>
        <dbReference type="ARBA" id="ARBA00004777"/>
    </source>
</evidence>
<keyword evidence="6 13" id="KW-0378">Hydrolase</keyword>
<keyword evidence="5 13" id="KW-0658">Purine biosynthesis</keyword>
<dbReference type="HAMAP" id="MF_01576">
    <property type="entry name" value="THF_DHG_CYH"/>
    <property type="match status" value="1"/>
</dbReference>
<dbReference type="GO" id="GO:0009086">
    <property type="term" value="P:methionine biosynthetic process"/>
    <property type="evidence" value="ECO:0007669"/>
    <property type="project" value="UniProtKB-KW"/>
</dbReference>
<dbReference type="NCBIfam" id="NF008058">
    <property type="entry name" value="PRK10792.1"/>
    <property type="match status" value="1"/>
</dbReference>
<dbReference type="AlphaFoldDB" id="A0A380TTG3"/>
<evidence type="ECO:0000256" key="7">
    <source>
        <dbReference type="ARBA" id="ARBA00022857"/>
    </source>
</evidence>
<name>A0A380TTG3_ACTLI</name>
<dbReference type="EC" id="3.5.4.9" evidence="13"/>
<evidence type="ECO:0000256" key="12">
    <source>
        <dbReference type="ARBA" id="ARBA00036357"/>
    </source>
</evidence>
<evidence type="ECO:0000256" key="4">
    <source>
        <dbReference type="ARBA" id="ARBA00022605"/>
    </source>
</evidence>
<dbReference type="Proteomes" id="UP000254253">
    <property type="component" value="Unassembled WGS sequence"/>
</dbReference>
<dbReference type="Gene3D" id="3.40.50.10860">
    <property type="entry name" value="Leucine Dehydrogenase, chain A, domain 1"/>
    <property type="match status" value="1"/>
</dbReference>
<evidence type="ECO:0000256" key="6">
    <source>
        <dbReference type="ARBA" id="ARBA00022801"/>
    </source>
</evidence>
<comment type="pathway">
    <text evidence="1 13">One-carbon metabolism; tetrahydrofolate interconversion.</text>
</comment>
<dbReference type="GO" id="GO:0000105">
    <property type="term" value="P:L-histidine biosynthetic process"/>
    <property type="evidence" value="ECO:0007669"/>
    <property type="project" value="UniProtKB-KW"/>
</dbReference>
<dbReference type="EMBL" id="UFRN01000002">
    <property type="protein sequence ID" value="SUT90867.1"/>
    <property type="molecule type" value="Genomic_DNA"/>
</dbReference>
<dbReference type="SUPFAM" id="SSF51735">
    <property type="entry name" value="NAD(P)-binding Rossmann-fold domains"/>
    <property type="match status" value="1"/>
</dbReference>
<dbReference type="PANTHER" id="PTHR48099:SF5">
    <property type="entry name" value="C-1-TETRAHYDROFOLATE SYNTHASE, CYTOPLASMIC"/>
    <property type="match status" value="1"/>
</dbReference>
<keyword evidence="17" id="KW-1185">Reference proteome</keyword>
<dbReference type="GO" id="GO:0006164">
    <property type="term" value="P:purine nucleotide biosynthetic process"/>
    <property type="evidence" value="ECO:0007669"/>
    <property type="project" value="UniProtKB-KW"/>
</dbReference>
<dbReference type="GO" id="GO:0005829">
    <property type="term" value="C:cytosol"/>
    <property type="evidence" value="ECO:0007669"/>
    <property type="project" value="TreeGrafter"/>
</dbReference>
<dbReference type="PRINTS" id="PR00085">
    <property type="entry name" value="THFDHDRGNASE"/>
</dbReference>
<feature type="domain" description="Tetrahydrofolate dehydrogenase/cyclohydrolase NAD(P)-binding" evidence="15">
    <location>
        <begin position="140"/>
        <end position="280"/>
    </location>
</feature>
<comment type="similarity">
    <text evidence="13">Belongs to the tetrahydrofolate dehydrogenase/cyclohydrolase family.</text>
</comment>
<dbReference type="GO" id="GO:0004488">
    <property type="term" value="F:methylenetetrahydrofolate dehydrogenase (NADP+) activity"/>
    <property type="evidence" value="ECO:0007669"/>
    <property type="project" value="UniProtKB-UniRule"/>
</dbReference>
<keyword evidence="7 13" id="KW-0521">NADP</keyword>
<dbReference type="InterPro" id="IPR046346">
    <property type="entry name" value="Aminoacid_DH-like_N_sf"/>
</dbReference>
<feature type="domain" description="Tetrahydrofolate dehydrogenase/cyclohydrolase catalytic" evidence="14">
    <location>
        <begin position="6"/>
        <end position="121"/>
    </location>
</feature>
<comment type="catalytic activity">
    <reaction evidence="13">
        <text>(6R)-5,10-methylene-5,6,7,8-tetrahydrofolate + NADP(+) = (6R)-5,10-methenyltetrahydrofolate + NADPH</text>
        <dbReference type="Rhea" id="RHEA:22812"/>
        <dbReference type="ChEBI" id="CHEBI:15636"/>
        <dbReference type="ChEBI" id="CHEBI:57455"/>
        <dbReference type="ChEBI" id="CHEBI:57783"/>
        <dbReference type="ChEBI" id="CHEBI:58349"/>
        <dbReference type="EC" id="1.5.1.5"/>
    </reaction>
</comment>
<keyword evidence="11 13" id="KW-0511">Multifunctional enzyme</keyword>
<dbReference type="SUPFAM" id="SSF53223">
    <property type="entry name" value="Aminoacid dehydrogenase-like, N-terminal domain"/>
    <property type="match status" value="1"/>
</dbReference>
<dbReference type="RefSeq" id="WP_115589786.1">
    <property type="nucleotide sequence ID" value="NZ_LR134169.1"/>
</dbReference>
<dbReference type="InterPro" id="IPR020631">
    <property type="entry name" value="THF_DH/CycHdrlase_NAD-bd_dom"/>
</dbReference>
<protein>
    <recommendedName>
        <fullName evidence="13">Bifunctional protein FolD</fullName>
    </recommendedName>
    <domain>
        <recommendedName>
            <fullName evidence="13">Methylenetetrahydrofolate dehydrogenase</fullName>
            <ecNumber evidence="13">1.5.1.5</ecNumber>
        </recommendedName>
    </domain>
    <domain>
        <recommendedName>
            <fullName evidence="13">Methenyltetrahydrofolate cyclohydrolase</fullName>
            <ecNumber evidence="13">3.5.4.9</ecNumber>
        </recommendedName>
    </domain>
</protein>